<proteinExistence type="predicted"/>
<accession>A0A8X7W0A4</accession>
<dbReference type="OrthoDB" id="2789670at2759"/>
<organism evidence="1 2">
    <name type="scientific">Brassica carinata</name>
    <name type="common">Ethiopian mustard</name>
    <name type="synonym">Abyssinian cabbage</name>
    <dbReference type="NCBI Taxonomy" id="52824"/>
    <lineage>
        <taxon>Eukaryota</taxon>
        <taxon>Viridiplantae</taxon>
        <taxon>Streptophyta</taxon>
        <taxon>Embryophyta</taxon>
        <taxon>Tracheophyta</taxon>
        <taxon>Spermatophyta</taxon>
        <taxon>Magnoliopsida</taxon>
        <taxon>eudicotyledons</taxon>
        <taxon>Gunneridae</taxon>
        <taxon>Pentapetalae</taxon>
        <taxon>rosids</taxon>
        <taxon>malvids</taxon>
        <taxon>Brassicales</taxon>
        <taxon>Brassicaceae</taxon>
        <taxon>Brassiceae</taxon>
        <taxon>Brassica</taxon>
    </lineage>
</organism>
<protein>
    <submittedName>
        <fullName evidence="1">Uncharacterized protein</fullName>
    </submittedName>
</protein>
<name>A0A8X7W0A4_BRACI</name>
<comment type="caution">
    <text evidence="1">The sequence shown here is derived from an EMBL/GenBank/DDBJ whole genome shotgun (WGS) entry which is preliminary data.</text>
</comment>
<dbReference type="Proteomes" id="UP000886595">
    <property type="component" value="Unassembled WGS sequence"/>
</dbReference>
<dbReference type="AlphaFoldDB" id="A0A8X7W0A4"/>
<reference evidence="1 2" key="1">
    <citation type="submission" date="2020-02" db="EMBL/GenBank/DDBJ databases">
        <authorList>
            <person name="Ma Q."/>
            <person name="Huang Y."/>
            <person name="Song X."/>
            <person name="Pei D."/>
        </authorList>
    </citation>
    <scope>NUCLEOTIDE SEQUENCE [LARGE SCALE GENOMIC DNA]</scope>
    <source>
        <strain evidence="1">Sxm20200214</strain>
        <tissue evidence="1">Leaf</tissue>
    </source>
</reference>
<evidence type="ECO:0000313" key="1">
    <source>
        <dbReference type="EMBL" id="KAG2319920.1"/>
    </source>
</evidence>
<dbReference type="EMBL" id="JAAMPC010000003">
    <property type="protein sequence ID" value="KAG2319920.1"/>
    <property type="molecule type" value="Genomic_DNA"/>
</dbReference>
<evidence type="ECO:0000313" key="2">
    <source>
        <dbReference type="Proteomes" id="UP000886595"/>
    </source>
</evidence>
<sequence>MHASFTCSDFFPIAGLGWLVDRFSGQHKRLNDVFFKLDALIQHVIDDHMHPGRSKYHRDITEQY</sequence>
<keyword evidence="2" id="KW-1185">Reference proteome</keyword>
<gene>
    <name evidence="1" type="ORF">Bca52824_013133</name>
</gene>